<dbReference type="Gene3D" id="3.40.50.300">
    <property type="entry name" value="P-loop containing nucleotide triphosphate hydrolases"/>
    <property type="match status" value="2"/>
</dbReference>
<dbReference type="GO" id="GO:0005743">
    <property type="term" value="C:mitochondrial inner membrane"/>
    <property type="evidence" value="ECO:0007669"/>
    <property type="project" value="TreeGrafter"/>
</dbReference>
<dbReference type="GO" id="GO:0015421">
    <property type="term" value="F:ABC-type oligopeptide transporter activity"/>
    <property type="evidence" value="ECO:0007669"/>
    <property type="project" value="TreeGrafter"/>
</dbReference>
<evidence type="ECO:0000256" key="8">
    <source>
        <dbReference type="SAM" id="MobiDB-lite"/>
    </source>
</evidence>
<feature type="domain" description="ABC transmembrane type-1" evidence="11">
    <location>
        <begin position="41"/>
        <end position="335"/>
    </location>
</feature>
<feature type="domain" description="ABC transporter" evidence="10">
    <location>
        <begin position="1020"/>
        <end position="1289"/>
    </location>
</feature>
<keyword evidence="5" id="KW-0067">ATP-binding</keyword>
<evidence type="ECO:0000256" key="7">
    <source>
        <dbReference type="ARBA" id="ARBA00023136"/>
    </source>
</evidence>
<sequence>MSTDKTKQDQISQAVQPEKPKLCSYSELFQFLHGSDRWLLFIGIIAGIAGGLSMPAFVFFFGKLTDSFSPEEGGAETLNQITRLSKIYLIIGAIIWVLSFIFFSFWGIIAEKVGYEFKYRYLRAILQQEAAWYDEKDPLELPTKISNECAKIQAASGEKLVMIFNSISQSLGGFVIAFTIGWKYSFAALGIFPLMICGIAIMTIGIKLGYAKSTAAYAKSSSYAEQALNNIKVVAAFGQEKREIDNYVRHLDEAKRSGQAGKAIIAISLALFNFLIFLSYAYGLFVGGQFVKAQIWNHNRGRSYTSGDIISVFFGILIGIFAVGMSAPNFKTVSEGRISAHNALQVIHRQPKILIDDKSSLKVTRISSDILIENVSFKYTTREEKALDNISCTIQKGKTTAFVGPSGSGKSTIVKLLERFYDPDQGKVLVNGHDLKQLNLRQYRHKIGYVGQEPVLFNESIKDNMLNAKPDATEDEIIHALKQANAMTFINRLTEGIKTNAGASGGQLSGGEKQRIALARAFLKQPDLLILDEATSALDRKNETEVQKAIENINRETDITTVVIAHRLSTIRKADKIIVIDKGQIKEEGNHDTLLEDYPEGIYAKLVNTQQNVEASSSLTDNYSDTIKNFEKAQSNPNKTPSQVGDQRKLEKEMTEEADSKKEEQDKEINDLRILRKKKGFFKRLCVHNKPVIFVFIGILACMISGTLFPTFAIFWAKILFIMMDFSNMGPLLLKNCGILLGIGGVGLFSIFTGKFLFGCLAETMSRNIREETYSAILRKHVGWFDSQENTPGQLNTILSTEVNTLNGASTESIAVMFESFSGLLIGVALALFFEWRISLVALAVAPIMVITAAINSKVEVGNLVDVEKGDVKVNTTVSDTIINYTTVASFANEFVLIKKYQEILLTKQKKEIVRKYISGMLFGFSQFMQFAIYTIMFWSGAKFVERYEVDPQNLFIAIFIMMFAAMGAGQAQQHGPAAGKGVEAATKIYNIVDEPSLIDPFQLNSNEKIATKENIKGHIEFKNVWFRYPTRTDNWILKGLNMTISPNECVGLVGQSGGGKSAIVQLLYRFYDPQKGQILVDGHDIKEYNIRSLRAQFGLVQQEPVLFNYSVKDNISYAKEEATSREIMEAAKVANAHDFIQEIENDNFNNEEIKFPESAMHPLKGSDYDQDEEEDCPSGYNTLCGVKGSKFSGGQKQRIAVARAIITHPQLLMLDEATSALDEESQKKVQDALDNVMKETTSIVIAHRLTTIRKCDRLIVLDQGVMSEEGSYDELMRAGGQFAKISSDMQA</sequence>
<dbReference type="InterPro" id="IPR027417">
    <property type="entry name" value="P-loop_NTPase"/>
</dbReference>
<dbReference type="GO" id="GO:0090374">
    <property type="term" value="P:oligopeptide export from mitochondrion"/>
    <property type="evidence" value="ECO:0007669"/>
    <property type="project" value="TreeGrafter"/>
</dbReference>
<name>A0A1S5RRS6_EUPCR</name>
<dbReference type="CDD" id="cd18577">
    <property type="entry name" value="ABC_6TM_Pgp_ABCB1_D1_like"/>
    <property type="match status" value="1"/>
</dbReference>
<feature type="compositionally biased region" description="Basic and acidic residues" evidence="8">
    <location>
        <begin position="646"/>
        <end position="664"/>
    </location>
</feature>
<evidence type="ECO:0000256" key="5">
    <source>
        <dbReference type="ARBA" id="ARBA00022840"/>
    </source>
</evidence>
<dbReference type="PANTHER" id="PTHR43394:SF27">
    <property type="entry name" value="ATP-DEPENDENT TRANSLOCASE ABCB1-LIKE"/>
    <property type="match status" value="1"/>
</dbReference>
<feature type="domain" description="ABC transmembrane type-1" evidence="11">
    <location>
        <begin position="696"/>
        <end position="981"/>
    </location>
</feature>
<dbReference type="GO" id="GO:0016887">
    <property type="term" value="F:ATP hydrolysis activity"/>
    <property type="evidence" value="ECO:0007669"/>
    <property type="project" value="InterPro"/>
</dbReference>
<feature type="transmembrane region" description="Helical" evidence="9">
    <location>
        <begin position="87"/>
        <end position="110"/>
    </location>
</feature>
<keyword evidence="4" id="KW-0547">Nucleotide-binding</keyword>
<keyword evidence="3 9" id="KW-0812">Transmembrane</keyword>
<dbReference type="InterPro" id="IPR039421">
    <property type="entry name" value="Type_1_exporter"/>
</dbReference>
<dbReference type="EMBL" id="KT778258">
    <property type="protein sequence ID" value="AOQ25830.1"/>
    <property type="molecule type" value="mRNA"/>
</dbReference>
<evidence type="ECO:0000256" key="9">
    <source>
        <dbReference type="SAM" id="Phobius"/>
    </source>
</evidence>
<evidence type="ECO:0000256" key="1">
    <source>
        <dbReference type="ARBA" id="ARBA00004141"/>
    </source>
</evidence>
<feature type="transmembrane region" description="Helical" evidence="9">
    <location>
        <begin position="840"/>
        <end position="859"/>
    </location>
</feature>
<feature type="compositionally biased region" description="Polar residues" evidence="8">
    <location>
        <begin position="632"/>
        <end position="645"/>
    </location>
</feature>
<dbReference type="SMART" id="SM00382">
    <property type="entry name" value="AAA"/>
    <property type="match status" value="2"/>
</dbReference>
<dbReference type="PROSITE" id="PS00211">
    <property type="entry name" value="ABC_TRANSPORTER_1"/>
    <property type="match status" value="2"/>
</dbReference>
<feature type="transmembrane region" description="Helical" evidence="9">
    <location>
        <begin position="692"/>
        <end position="719"/>
    </location>
</feature>
<comment type="similarity">
    <text evidence="2">Belongs to the ABC transporter superfamily. ABCB family. Multidrug resistance exporter (TC 3.A.1.201) subfamily.</text>
</comment>
<feature type="region of interest" description="Disordered" evidence="8">
    <location>
        <begin position="632"/>
        <end position="664"/>
    </location>
</feature>
<feature type="transmembrane region" description="Helical" evidence="9">
    <location>
        <begin position="263"/>
        <end position="282"/>
    </location>
</feature>
<dbReference type="InterPro" id="IPR017871">
    <property type="entry name" value="ABC_transporter-like_CS"/>
</dbReference>
<feature type="transmembrane region" description="Helical" evidence="9">
    <location>
        <begin position="309"/>
        <end position="327"/>
    </location>
</feature>
<dbReference type="InterPro" id="IPR003439">
    <property type="entry name" value="ABC_transporter-like_ATP-bd"/>
</dbReference>
<accession>A0A1S5RRS6</accession>
<feature type="transmembrane region" description="Helical" evidence="9">
    <location>
        <begin position="814"/>
        <end position="834"/>
    </location>
</feature>
<feature type="transmembrane region" description="Helical" evidence="9">
    <location>
        <begin position="160"/>
        <end position="180"/>
    </location>
</feature>
<feature type="transmembrane region" description="Helical" evidence="9">
    <location>
        <begin position="739"/>
        <end position="761"/>
    </location>
</feature>
<dbReference type="InterPro" id="IPR036640">
    <property type="entry name" value="ABC1_TM_sf"/>
</dbReference>
<keyword evidence="6 9" id="KW-1133">Transmembrane helix</keyword>
<dbReference type="SUPFAM" id="SSF52540">
    <property type="entry name" value="P-loop containing nucleoside triphosphate hydrolases"/>
    <property type="match status" value="2"/>
</dbReference>
<proteinExistence type="evidence at transcript level"/>
<evidence type="ECO:0000256" key="4">
    <source>
        <dbReference type="ARBA" id="ARBA00022741"/>
    </source>
</evidence>
<dbReference type="GO" id="GO:0005524">
    <property type="term" value="F:ATP binding"/>
    <property type="evidence" value="ECO:0007669"/>
    <property type="project" value="UniProtKB-KW"/>
</dbReference>
<dbReference type="Gene3D" id="1.20.1560.10">
    <property type="entry name" value="ABC transporter type 1, transmembrane domain"/>
    <property type="match status" value="1"/>
</dbReference>
<feature type="domain" description="ABC transporter" evidence="10">
    <location>
        <begin position="370"/>
        <end position="607"/>
    </location>
</feature>
<evidence type="ECO:0000313" key="12">
    <source>
        <dbReference type="EMBL" id="AOQ25830.1"/>
    </source>
</evidence>
<reference evidence="12" key="1">
    <citation type="submission" date="2015-09" db="EMBL/GenBank/DDBJ databases">
        <title>Molecular cloning and characterization of ABC transporter in the marine ciliate Euplotes crassus.</title>
        <authorList>
            <person name="Kim H."/>
            <person name="Lee Y.-M."/>
        </authorList>
    </citation>
    <scope>NUCLEOTIDE SEQUENCE</scope>
</reference>
<comment type="subcellular location">
    <subcellularLocation>
        <location evidence="1">Membrane</location>
        <topology evidence="1">Multi-pass membrane protein</topology>
    </subcellularLocation>
</comment>
<feature type="transmembrane region" description="Helical" evidence="9">
    <location>
        <begin position="38"/>
        <end position="61"/>
    </location>
</feature>
<dbReference type="Pfam" id="PF00005">
    <property type="entry name" value="ABC_tran"/>
    <property type="match status" value="2"/>
</dbReference>
<protein>
    <submittedName>
        <fullName evidence="12">ABC transporter B family member 21</fullName>
    </submittedName>
</protein>
<dbReference type="SUPFAM" id="SSF90123">
    <property type="entry name" value="ABC transporter transmembrane region"/>
    <property type="match status" value="2"/>
</dbReference>
<dbReference type="PROSITE" id="PS50893">
    <property type="entry name" value="ABC_TRANSPORTER_2"/>
    <property type="match status" value="2"/>
</dbReference>
<dbReference type="InterPro" id="IPR003593">
    <property type="entry name" value="AAA+_ATPase"/>
</dbReference>
<evidence type="ECO:0000259" key="11">
    <source>
        <dbReference type="PROSITE" id="PS50929"/>
    </source>
</evidence>
<dbReference type="InterPro" id="IPR011527">
    <property type="entry name" value="ABC1_TM_dom"/>
</dbReference>
<dbReference type="CDD" id="cd18578">
    <property type="entry name" value="ABC_6TM_Pgp_ABCB1_D2_like"/>
    <property type="match status" value="1"/>
</dbReference>
<dbReference type="PANTHER" id="PTHR43394">
    <property type="entry name" value="ATP-DEPENDENT PERMEASE MDL1, MITOCHONDRIAL"/>
    <property type="match status" value="1"/>
</dbReference>
<dbReference type="FunFam" id="3.40.50.300:FF:000218">
    <property type="entry name" value="Multidrug ABC transporter ATP-binding protein"/>
    <property type="match status" value="1"/>
</dbReference>
<feature type="transmembrane region" description="Helical" evidence="9">
    <location>
        <begin position="186"/>
        <end position="210"/>
    </location>
</feature>
<feature type="transmembrane region" description="Helical" evidence="9">
    <location>
        <begin position="917"/>
        <end position="942"/>
    </location>
</feature>
<organism evidence="12">
    <name type="scientific">Euplotes crassus</name>
    <dbReference type="NCBI Taxonomy" id="5936"/>
    <lineage>
        <taxon>Eukaryota</taxon>
        <taxon>Sar</taxon>
        <taxon>Alveolata</taxon>
        <taxon>Ciliophora</taxon>
        <taxon>Intramacronucleata</taxon>
        <taxon>Spirotrichea</taxon>
        <taxon>Hypotrichia</taxon>
        <taxon>Euplotida</taxon>
        <taxon>Euplotidae</taxon>
        <taxon>Moneuplotes</taxon>
    </lineage>
</organism>
<dbReference type="Pfam" id="PF00664">
    <property type="entry name" value="ABC_membrane"/>
    <property type="match status" value="2"/>
</dbReference>
<dbReference type="PROSITE" id="PS50929">
    <property type="entry name" value="ABC_TM1F"/>
    <property type="match status" value="2"/>
</dbReference>
<evidence type="ECO:0000259" key="10">
    <source>
        <dbReference type="PROSITE" id="PS50893"/>
    </source>
</evidence>
<evidence type="ECO:0000256" key="3">
    <source>
        <dbReference type="ARBA" id="ARBA00022692"/>
    </source>
</evidence>
<evidence type="ECO:0000256" key="6">
    <source>
        <dbReference type="ARBA" id="ARBA00022989"/>
    </source>
</evidence>
<evidence type="ECO:0000256" key="2">
    <source>
        <dbReference type="ARBA" id="ARBA00007577"/>
    </source>
</evidence>
<keyword evidence="7 9" id="KW-0472">Membrane</keyword>